<dbReference type="InterPro" id="IPR035965">
    <property type="entry name" value="PAS-like_dom_sf"/>
</dbReference>
<keyword evidence="7" id="KW-0288">FMN</keyword>
<proteinExistence type="predicted"/>
<keyword evidence="13" id="KW-0157">Chromophore</keyword>
<keyword evidence="4" id="KW-0597">Phosphoprotein</keyword>
<keyword evidence="20" id="KW-1185">Reference proteome</keyword>
<dbReference type="SUPFAM" id="SSF55785">
    <property type="entry name" value="PYP-like sensor domain (PAS domain)"/>
    <property type="match status" value="1"/>
</dbReference>
<keyword evidence="8" id="KW-0808">Transferase</keyword>
<comment type="catalytic activity">
    <reaction evidence="1">
        <text>ATP + protein L-histidine = ADP + protein N-phospho-L-histidine.</text>
        <dbReference type="EC" id="2.7.13.3"/>
    </reaction>
</comment>
<evidence type="ECO:0000259" key="18">
    <source>
        <dbReference type="PROSITE" id="PS50113"/>
    </source>
</evidence>
<keyword evidence="14" id="KW-0843">Virulence</keyword>
<evidence type="ECO:0000256" key="4">
    <source>
        <dbReference type="ARBA" id="ARBA00022553"/>
    </source>
</evidence>
<evidence type="ECO:0000256" key="12">
    <source>
        <dbReference type="ARBA" id="ARBA00022840"/>
    </source>
</evidence>
<protein>
    <recommendedName>
        <fullName evidence="2">histidine kinase</fullName>
        <ecNumber evidence="2">2.7.13.3</ecNumber>
    </recommendedName>
</protein>
<dbReference type="InterPro" id="IPR013655">
    <property type="entry name" value="PAS_fold_3"/>
</dbReference>
<keyword evidence="5" id="KW-0716">Sensory transduction</keyword>
<dbReference type="RefSeq" id="WP_379599698.1">
    <property type="nucleotide sequence ID" value="NZ_JBHRTN010000029.1"/>
</dbReference>
<keyword evidence="3" id="KW-0600">Photoreceptor protein</keyword>
<keyword evidence="17" id="KW-0472">Membrane</keyword>
<keyword evidence="17" id="KW-1133">Transmembrane helix</keyword>
<keyword evidence="9" id="KW-0677">Repeat</keyword>
<feature type="region of interest" description="Disordered" evidence="16">
    <location>
        <begin position="678"/>
        <end position="697"/>
    </location>
</feature>
<dbReference type="InterPro" id="IPR000700">
    <property type="entry name" value="PAS-assoc_C"/>
</dbReference>
<evidence type="ECO:0000256" key="3">
    <source>
        <dbReference type="ARBA" id="ARBA00022543"/>
    </source>
</evidence>
<dbReference type="Pfam" id="PF07536">
    <property type="entry name" value="HWE_HK"/>
    <property type="match status" value="1"/>
</dbReference>
<dbReference type="Gene3D" id="2.10.70.100">
    <property type="match status" value="1"/>
</dbReference>
<keyword evidence="11 19" id="KW-0418">Kinase</keyword>
<evidence type="ECO:0000256" key="15">
    <source>
        <dbReference type="ARBA" id="ARBA00023170"/>
    </source>
</evidence>
<dbReference type="CDD" id="cd00130">
    <property type="entry name" value="PAS"/>
    <property type="match status" value="1"/>
</dbReference>
<feature type="compositionally biased region" description="Basic residues" evidence="16">
    <location>
        <begin position="628"/>
        <end position="646"/>
    </location>
</feature>
<keyword evidence="12" id="KW-0067">ATP-binding</keyword>
<dbReference type="Pfam" id="PF08447">
    <property type="entry name" value="PAS_3"/>
    <property type="match status" value="1"/>
</dbReference>
<evidence type="ECO:0000256" key="17">
    <source>
        <dbReference type="SAM" id="Phobius"/>
    </source>
</evidence>
<dbReference type="InterPro" id="IPR001610">
    <property type="entry name" value="PAC"/>
</dbReference>
<keyword evidence="15" id="KW-0675">Receptor</keyword>
<reference evidence="20" key="1">
    <citation type="journal article" date="2019" name="Int. J. Syst. Evol. Microbiol.">
        <title>The Global Catalogue of Microorganisms (GCM) 10K type strain sequencing project: providing services to taxonomists for standard genome sequencing and annotation.</title>
        <authorList>
            <consortium name="The Broad Institute Genomics Platform"/>
            <consortium name="The Broad Institute Genome Sequencing Center for Infectious Disease"/>
            <person name="Wu L."/>
            <person name="Ma J."/>
        </authorList>
    </citation>
    <scope>NUCLEOTIDE SEQUENCE [LARGE SCALE GENOMIC DNA]</scope>
    <source>
        <strain evidence="20">KCTC 52094</strain>
    </source>
</reference>
<dbReference type="Gene3D" id="3.30.450.20">
    <property type="entry name" value="PAS domain"/>
    <property type="match status" value="1"/>
</dbReference>
<organism evidence="19 20">
    <name type="scientific">Teichococcus globiformis</name>
    <dbReference type="NCBI Taxonomy" id="2307229"/>
    <lineage>
        <taxon>Bacteria</taxon>
        <taxon>Pseudomonadati</taxon>
        <taxon>Pseudomonadota</taxon>
        <taxon>Alphaproteobacteria</taxon>
        <taxon>Acetobacterales</taxon>
        <taxon>Roseomonadaceae</taxon>
        <taxon>Roseomonas</taxon>
    </lineage>
</organism>
<feature type="region of interest" description="Disordered" evidence="16">
    <location>
        <begin position="609"/>
        <end position="665"/>
    </location>
</feature>
<dbReference type="InterPro" id="IPR011102">
    <property type="entry name" value="Sig_transdc_His_kinase_HWE"/>
</dbReference>
<dbReference type="GO" id="GO:0016301">
    <property type="term" value="F:kinase activity"/>
    <property type="evidence" value="ECO:0007669"/>
    <property type="project" value="UniProtKB-KW"/>
</dbReference>
<dbReference type="InterPro" id="IPR000014">
    <property type="entry name" value="PAS"/>
</dbReference>
<dbReference type="SMART" id="SM00911">
    <property type="entry name" value="HWE_HK"/>
    <property type="match status" value="1"/>
</dbReference>
<evidence type="ECO:0000256" key="8">
    <source>
        <dbReference type="ARBA" id="ARBA00022679"/>
    </source>
</evidence>
<gene>
    <name evidence="19" type="ORF">ACFOD4_21155</name>
</gene>
<keyword evidence="6" id="KW-0285">Flavoprotein</keyword>
<evidence type="ECO:0000256" key="7">
    <source>
        <dbReference type="ARBA" id="ARBA00022643"/>
    </source>
</evidence>
<evidence type="ECO:0000256" key="1">
    <source>
        <dbReference type="ARBA" id="ARBA00000085"/>
    </source>
</evidence>
<keyword evidence="10" id="KW-0547">Nucleotide-binding</keyword>
<feature type="domain" description="PAC" evidence="18">
    <location>
        <begin position="426"/>
        <end position="479"/>
    </location>
</feature>
<dbReference type="CDD" id="cd18774">
    <property type="entry name" value="PDC2_HK_sensor"/>
    <property type="match status" value="1"/>
</dbReference>
<sequence length="697" mass="74304">MSDRKAPPACPSLACHLRQLCAAVLAPVLLISAVLAVAYVTSRKDALRETALHHAEAIVRAVQQDLDHRIAMLRVVAATPALRDGDLDRLGALTHQASVLLQGEVTLRDRRGVLLAGSGDATFPPISGTEFIVAPAPVVLSPASSGSGFVLRLSVPAAPSGTLPLVLSLNLDPALLENHLHSARLPEGWIAVLVDDRRRILARSQHGAEALGRLIPPTAVLANAEGPGFRKTRNLSGEEVMLAHMQLPSHGWHVGVMVPTRISEAPLRRSLLWFAILAAALAALALGLAMLFARRIAEPVQALARAARELGRTGRVTAPDLPVLELRSVGQALMEAQCDLLRRDEELAQSEARLARAVSAARLATWEWDRLTDSLTGSAGRAALYNLPESVLASRSQLVEAIVAEDRALVRAALEIALDPNGPGLYEVQYRVTGPDGEERWLQSQGAVVQRDVTGQATRLSGIVMDVTQLQHAAERERHLAREVDHRARNVLTVVQSLLRMTRGDRPERVIAAAQGRVTVLARAHTLLSRGRWSGVELRDLVQDALEPCGCAGQVMAHGPCRHPLGPGGATPCAGSARADDECAPSRCAIGGARTGCSRLAAGGRRAGPYMAGTGRPARPCATASRLRPSRGRKHGAVAAGRHHRTTVGPRRADLHHSPSGAGLAQDAHALAAEPLRRRQHGRLHARPGRAWPTFPG</sequence>
<feature type="transmembrane region" description="Helical" evidence="17">
    <location>
        <begin position="271"/>
        <end position="293"/>
    </location>
</feature>
<keyword evidence="17" id="KW-0812">Transmembrane</keyword>
<evidence type="ECO:0000256" key="10">
    <source>
        <dbReference type="ARBA" id="ARBA00022741"/>
    </source>
</evidence>
<dbReference type="Proteomes" id="UP001595593">
    <property type="component" value="Unassembled WGS sequence"/>
</dbReference>
<evidence type="ECO:0000256" key="14">
    <source>
        <dbReference type="ARBA" id="ARBA00023026"/>
    </source>
</evidence>
<dbReference type="PANTHER" id="PTHR41523">
    <property type="entry name" value="TWO-COMPONENT SYSTEM SENSOR PROTEIN"/>
    <property type="match status" value="1"/>
</dbReference>
<dbReference type="PANTHER" id="PTHR41523:SF8">
    <property type="entry name" value="ETHYLENE RESPONSE SENSOR PROTEIN"/>
    <property type="match status" value="1"/>
</dbReference>
<feature type="compositionally biased region" description="Basic residues" evidence="16">
    <location>
        <begin position="678"/>
        <end position="688"/>
    </location>
</feature>
<evidence type="ECO:0000256" key="5">
    <source>
        <dbReference type="ARBA" id="ARBA00022606"/>
    </source>
</evidence>
<evidence type="ECO:0000313" key="19">
    <source>
        <dbReference type="EMBL" id="MFC3127580.1"/>
    </source>
</evidence>
<dbReference type="EC" id="2.7.13.3" evidence="2"/>
<dbReference type="EMBL" id="JBHRTN010000029">
    <property type="protein sequence ID" value="MFC3127580.1"/>
    <property type="molecule type" value="Genomic_DNA"/>
</dbReference>
<dbReference type="SMART" id="SM00086">
    <property type="entry name" value="PAC"/>
    <property type="match status" value="1"/>
</dbReference>
<name>A0ABV7G7Y4_9PROT</name>
<accession>A0ABV7G7Y4</accession>
<evidence type="ECO:0000256" key="2">
    <source>
        <dbReference type="ARBA" id="ARBA00012438"/>
    </source>
</evidence>
<feature type="transmembrane region" description="Helical" evidence="17">
    <location>
        <begin position="20"/>
        <end position="40"/>
    </location>
</feature>
<evidence type="ECO:0000256" key="13">
    <source>
        <dbReference type="ARBA" id="ARBA00022991"/>
    </source>
</evidence>
<evidence type="ECO:0000256" key="16">
    <source>
        <dbReference type="SAM" id="MobiDB-lite"/>
    </source>
</evidence>
<evidence type="ECO:0000256" key="9">
    <source>
        <dbReference type="ARBA" id="ARBA00022737"/>
    </source>
</evidence>
<comment type="caution">
    <text evidence="19">The sequence shown here is derived from an EMBL/GenBank/DDBJ whole genome shotgun (WGS) entry which is preliminary data.</text>
</comment>
<evidence type="ECO:0000313" key="20">
    <source>
        <dbReference type="Proteomes" id="UP001595593"/>
    </source>
</evidence>
<dbReference type="PROSITE" id="PS50113">
    <property type="entry name" value="PAC"/>
    <property type="match status" value="1"/>
</dbReference>
<evidence type="ECO:0000256" key="11">
    <source>
        <dbReference type="ARBA" id="ARBA00022777"/>
    </source>
</evidence>
<evidence type="ECO:0000256" key="6">
    <source>
        <dbReference type="ARBA" id="ARBA00022630"/>
    </source>
</evidence>